<dbReference type="RefSeq" id="WP_127001486.1">
    <property type="nucleotide sequence ID" value="NZ_CP034346.1"/>
</dbReference>
<dbReference type="InterPro" id="IPR043129">
    <property type="entry name" value="ATPase_NBD"/>
</dbReference>
<accession>A0A3S9V267</accession>
<dbReference type="AlphaFoldDB" id="A0A3S9V267"/>
<comment type="similarity">
    <text evidence="1">Belongs to the ROK (NagC/XylR) family.</text>
</comment>
<evidence type="ECO:0000313" key="3">
    <source>
        <dbReference type="Proteomes" id="UP000270678"/>
    </source>
</evidence>
<dbReference type="Proteomes" id="UP000270678">
    <property type="component" value="Chromosome"/>
</dbReference>
<evidence type="ECO:0000256" key="1">
    <source>
        <dbReference type="ARBA" id="ARBA00006479"/>
    </source>
</evidence>
<name>A0A3S9V267_9BACL</name>
<dbReference type="KEGG" id="plut:EI981_20805"/>
<gene>
    <name evidence="2" type="ORF">EI981_20805</name>
</gene>
<proteinExistence type="inferred from homology"/>
<sequence length="323" mass="35470">MRVDEPVTVGIDIGATKILIGSVTRQGDIIHHARYGIDLSTESSLKGSIYRSIADYIHGRREENMSVNIGIGVFGHVDFEQGDWLGTMRVPGMEMIRFRDDLKQRYGMNVAIDNDVHTAALAELHLGKGREYRHFLYVNVGTGIAAGIISDGRLIRGASNYAGEIGHTFVGRDMEQCMCGSSWCLESAASGGGMINRAIRWISDYPDSRLAPLIQSGNITSVDIFREARKGDPLSMKIHKEFIWSIGIGLVNLVNILNPEAIILGGGVMRDSWLLKELSDFIYQNTIGVSRRGLKEISLTELGPQVTGLLGAACLAWDYEKIG</sequence>
<keyword evidence="3" id="KW-1185">Reference proteome</keyword>
<dbReference type="EMBL" id="CP034346">
    <property type="protein sequence ID" value="AZS16658.1"/>
    <property type="molecule type" value="Genomic_DNA"/>
</dbReference>
<dbReference type="Pfam" id="PF00480">
    <property type="entry name" value="ROK"/>
    <property type="match status" value="1"/>
</dbReference>
<organism evidence="2 3">
    <name type="scientific">Paenibacillus lutimineralis</name>
    <dbReference type="NCBI Taxonomy" id="2707005"/>
    <lineage>
        <taxon>Bacteria</taxon>
        <taxon>Bacillati</taxon>
        <taxon>Bacillota</taxon>
        <taxon>Bacilli</taxon>
        <taxon>Bacillales</taxon>
        <taxon>Paenibacillaceae</taxon>
        <taxon>Paenibacillus</taxon>
    </lineage>
</organism>
<dbReference type="Gene3D" id="3.30.420.40">
    <property type="match status" value="2"/>
</dbReference>
<dbReference type="OrthoDB" id="9796533at2"/>
<protein>
    <submittedName>
        <fullName evidence="2">ROK family protein</fullName>
    </submittedName>
</protein>
<dbReference type="SUPFAM" id="SSF53067">
    <property type="entry name" value="Actin-like ATPase domain"/>
    <property type="match status" value="1"/>
</dbReference>
<dbReference type="PANTHER" id="PTHR18964">
    <property type="entry name" value="ROK (REPRESSOR, ORF, KINASE) FAMILY"/>
    <property type="match status" value="1"/>
</dbReference>
<dbReference type="PANTHER" id="PTHR18964:SF149">
    <property type="entry name" value="BIFUNCTIONAL UDP-N-ACETYLGLUCOSAMINE 2-EPIMERASE_N-ACETYLMANNOSAMINE KINASE"/>
    <property type="match status" value="1"/>
</dbReference>
<dbReference type="InterPro" id="IPR000600">
    <property type="entry name" value="ROK"/>
</dbReference>
<evidence type="ECO:0000313" key="2">
    <source>
        <dbReference type="EMBL" id="AZS16658.1"/>
    </source>
</evidence>
<reference evidence="3" key="1">
    <citation type="submission" date="2018-12" db="EMBL/GenBank/DDBJ databases">
        <title>Complete genome sequence of Paenibacillus sp. MBLB1234.</title>
        <authorList>
            <person name="Nam Y.-D."/>
            <person name="Kang J."/>
            <person name="Chung W.-H."/>
            <person name="Park Y.S."/>
        </authorList>
    </citation>
    <scope>NUCLEOTIDE SEQUENCE [LARGE SCALE GENOMIC DNA]</scope>
    <source>
        <strain evidence="3">MBLB1234</strain>
    </source>
</reference>